<dbReference type="Proteomes" id="UP000009399">
    <property type="component" value="Chromosome"/>
</dbReference>
<sequence length="71" mass="8390">MLYNYRFVYEKGNEPVVISGIALLKVPSLKDYEKKFKTEQLIQEQLKKPKTQIKTTVKNNYINSQKLQNLI</sequence>
<dbReference type="GeneID" id="93248612"/>
<name>A0AAI8FDY2_MESHY</name>
<accession>A0AAI8FDY2</accession>
<gene>
    <name evidence="1" type="ORF">MOS_511</name>
</gene>
<organism evidence="1 2">
    <name type="scientific">Mesomycoplasma hyorhinis SK76</name>
    <dbReference type="NCBI Taxonomy" id="1118964"/>
    <lineage>
        <taxon>Bacteria</taxon>
        <taxon>Bacillati</taxon>
        <taxon>Mycoplasmatota</taxon>
        <taxon>Mycoplasmoidales</taxon>
        <taxon>Metamycoplasmataceae</taxon>
        <taxon>Mesomycoplasma</taxon>
    </lineage>
</organism>
<protein>
    <submittedName>
        <fullName evidence="1">Uncharacterized protein</fullName>
    </submittedName>
</protein>
<reference evidence="1 2" key="1">
    <citation type="journal article" date="2013" name="Genome Announc.">
        <title>Complete Genome Sequence of Mycoplasma hyorhinis Strain SK76.</title>
        <authorList>
            <person name="Goodison S."/>
            <person name="Urquidi V."/>
            <person name="Kumar D."/>
            <person name="Reyes L."/>
            <person name="Rosser C.J."/>
        </authorList>
    </citation>
    <scope>NUCLEOTIDE SEQUENCE [LARGE SCALE GENOMIC DNA]</scope>
    <source>
        <strain evidence="1 2">SK76</strain>
    </source>
</reference>
<evidence type="ECO:0000313" key="2">
    <source>
        <dbReference type="Proteomes" id="UP000009399"/>
    </source>
</evidence>
<dbReference type="AlphaFoldDB" id="A0AAI8FDY2"/>
<dbReference type="KEGG" id="mhs:MOS_511"/>
<dbReference type="RefSeq" id="WP_014335618.1">
    <property type="nucleotide sequence ID" value="NC_019552.1"/>
</dbReference>
<evidence type="ECO:0000313" key="1">
    <source>
        <dbReference type="EMBL" id="AFX74426.1"/>
    </source>
</evidence>
<dbReference type="EMBL" id="CP003914">
    <property type="protein sequence ID" value="AFX74426.1"/>
    <property type="molecule type" value="Genomic_DNA"/>
</dbReference>
<proteinExistence type="predicted"/>